<dbReference type="EMBL" id="CP042239">
    <property type="protein sequence ID" value="QDX26507.1"/>
    <property type="molecule type" value="Genomic_DNA"/>
</dbReference>
<organism evidence="1 2">
    <name type="scientific">Sphingomonas suaedae</name>
    <dbReference type="NCBI Taxonomy" id="2599297"/>
    <lineage>
        <taxon>Bacteria</taxon>
        <taxon>Pseudomonadati</taxon>
        <taxon>Pseudomonadota</taxon>
        <taxon>Alphaproteobacteria</taxon>
        <taxon>Sphingomonadales</taxon>
        <taxon>Sphingomonadaceae</taxon>
        <taxon>Sphingomonas</taxon>
    </lineage>
</organism>
<protein>
    <submittedName>
        <fullName evidence="1">Uncharacterized protein</fullName>
    </submittedName>
</protein>
<evidence type="ECO:0000313" key="1">
    <source>
        <dbReference type="EMBL" id="QDX26507.1"/>
    </source>
</evidence>
<dbReference type="RefSeq" id="WP_145847193.1">
    <property type="nucleotide sequence ID" value="NZ_CP042239.1"/>
</dbReference>
<name>A0A518RGC1_9SPHN</name>
<reference evidence="1 2" key="1">
    <citation type="submission" date="2019-07" db="EMBL/GenBank/DDBJ databases">
        <title>Sphingomonas alkalisoli sp. nov., isolated from rhizosphere soil of Suaedae salsa.</title>
        <authorList>
            <person name="Zhang H."/>
            <person name="Xu L."/>
            <person name="Zhang J.-X."/>
            <person name="Sun J.-Q."/>
        </authorList>
    </citation>
    <scope>NUCLEOTIDE SEQUENCE [LARGE SCALE GENOMIC DNA]</scope>
    <source>
        <strain evidence="1 2">XS-10</strain>
    </source>
</reference>
<keyword evidence="2" id="KW-1185">Reference proteome</keyword>
<gene>
    <name evidence="1" type="ORF">FPZ54_11045</name>
</gene>
<proteinExistence type="predicted"/>
<evidence type="ECO:0000313" key="2">
    <source>
        <dbReference type="Proteomes" id="UP000318055"/>
    </source>
</evidence>
<dbReference type="AlphaFoldDB" id="A0A518RGC1"/>
<dbReference type="OrthoDB" id="9976478at2"/>
<sequence length="223" mass="24610">MQRKGWIAVAVILLTGIGAAAGTQVEKSCYISADGVASWSHRLGRLIRFDFDECDPFTGSASQRKIGTLEIVASFEGRGLGPDSLTLTIKPDGSAILRRGLDDALLKSMVLSRSDYAWFYDRLAPLRDYVDTNVVDRPMSQIFRDPTRKRIWCDTSSSLHPNGVIIIWGAPRQPSRETPHSIVSSFDLGCQGPAGDALRSRLEPVVDRLFQLENAVDRQSTDT</sequence>
<dbReference type="Proteomes" id="UP000318055">
    <property type="component" value="Chromosome"/>
</dbReference>
<dbReference type="KEGG" id="ssua:FPZ54_11045"/>
<accession>A0A518RGC1</accession>